<feature type="region of interest" description="Disordered" evidence="1">
    <location>
        <begin position="87"/>
        <end position="229"/>
    </location>
</feature>
<dbReference type="EMBL" id="JAAGMS010000098">
    <property type="protein sequence ID" value="NEB98203.1"/>
    <property type="molecule type" value="Genomic_DNA"/>
</dbReference>
<evidence type="ECO:0000313" key="3">
    <source>
        <dbReference type="EMBL" id="NEB98203.1"/>
    </source>
</evidence>
<organism evidence="3 4">
    <name type="scientific">Streptomyces anulatus</name>
    <name type="common">Streptomyces chrysomallus</name>
    <dbReference type="NCBI Taxonomy" id="1892"/>
    <lineage>
        <taxon>Bacteria</taxon>
        <taxon>Bacillati</taxon>
        <taxon>Actinomycetota</taxon>
        <taxon>Actinomycetes</taxon>
        <taxon>Kitasatosporales</taxon>
        <taxon>Streptomycetaceae</taxon>
        <taxon>Streptomyces</taxon>
    </lineage>
</organism>
<evidence type="ECO:0000256" key="2">
    <source>
        <dbReference type="SAM" id="Phobius"/>
    </source>
</evidence>
<feature type="region of interest" description="Disordered" evidence="1">
    <location>
        <begin position="1"/>
        <end position="51"/>
    </location>
</feature>
<sequence length="229" mass="22503">MDNWREGQRTGHTHEPNDATIQLDGLGRQLAELPGEPAPPDGSDGPVFVDESGRRSKTYRRLGWVLASVCVAYAVTLVLAVLGGNSSAPWLPLSGTEKAKAEQAEEAPAPDGTTGGPSGDTPEPGPSASGSAAAEESAAPGDATPSATSVQVPAGSVGSPSASTSAGPSRSTGSGGAGGSGGATKPDPTTSTAGPPVDPTPPSPEPEPSDPTTSPAETPDPPVQEESAP</sequence>
<feature type="compositionally biased region" description="Low complexity" evidence="1">
    <location>
        <begin position="153"/>
        <end position="172"/>
    </location>
</feature>
<dbReference type="Proteomes" id="UP000470951">
    <property type="component" value="Unassembled WGS sequence"/>
</dbReference>
<feature type="transmembrane region" description="Helical" evidence="2">
    <location>
        <begin position="62"/>
        <end position="82"/>
    </location>
</feature>
<feature type="compositionally biased region" description="Basic and acidic residues" evidence="1">
    <location>
        <begin position="1"/>
        <end position="17"/>
    </location>
</feature>
<name>A0A7K3R7Q8_STRAQ</name>
<feature type="compositionally biased region" description="Pro residues" evidence="1">
    <location>
        <begin position="196"/>
        <end position="206"/>
    </location>
</feature>
<gene>
    <name evidence="3" type="ORF">G3I58_09425</name>
</gene>
<dbReference type="AlphaFoldDB" id="A0A7K3R7Q8"/>
<keyword evidence="2" id="KW-0812">Transmembrane</keyword>
<protein>
    <submittedName>
        <fullName evidence="3">Uncharacterized protein</fullName>
    </submittedName>
</protein>
<keyword evidence="2" id="KW-1133">Transmembrane helix</keyword>
<accession>A0A7K3R7Q8</accession>
<keyword evidence="2" id="KW-0472">Membrane</keyword>
<comment type="caution">
    <text evidence="3">The sequence shown here is derived from an EMBL/GenBank/DDBJ whole genome shotgun (WGS) entry which is preliminary data.</text>
</comment>
<feature type="compositionally biased region" description="Low complexity" evidence="1">
    <location>
        <begin position="119"/>
        <end position="141"/>
    </location>
</feature>
<dbReference type="RefSeq" id="WP_164269261.1">
    <property type="nucleotide sequence ID" value="NZ_CBDRIV010000056.1"/>
</dbReference>
<evidence type="ECO:0000313" key="4">
    <source>
        <dbReference type="Proteomes" id="UP000470951"/>
    </source>
</evidence>
<feature type="compositionally biased region" description="Gly residues" evidence="1">
    <location>
        <begin position="173"/>
        <end position="182"/>
    </location>
</feature>
<reference evidence="3 4" key="1">
    <citation type="submission" date="2020-01" db="EMBL/GenBank/DDBJ databases">
        <title>Insect and environment-associated Actinomycetes.</title>
        <authorList>
            <person name="Currrie C."/>
            <person name="Chevrette M."/>
            <person name="Carlson C."/>
            <person name="Stubbendieck R."/>
            <person name="Wendt-Pienkowski E."/>
        </authorList>
    </citation>
    <scope>NUCLEOTIDE SEQUENCE [LARGE SCALE GENOMIC DNA]</scope>
    <source>
        <strain evidence="3 4">SID7903</strain>
    </source>
</reference>
<evidence type="ECO:0000256" key="1">
    <source>
        <dbReference type="SAM" id="MobiDB-lite"/>
    </source>
</evidence>
<proteinExistence type="predicted"/>